<accession>A0A2K8T628</accession>
<evidence type="ECO:0000313" key="1">
    <source>
        <dbReference type="EMBL" id="AUB43121.1"/>
    </source>
</evidence>
<protein>
    <submittedName>
        <fullName evidence="1">Uncharacterized protein</fullName>
    </submittedName>
</protein>
<sequence>MSGRRPAIAPAAITAGLAVPRSKLVAVPLINKNSCINILWYY</sequence>
<gene>
    <name evidence="1" type="ORF">COO91_09279</name>
</gene>
<geneLocation type="plasmid" evidence="2">
    <name>pnfsy03</name>
</geneLocation>
<dbReference type="KEGG" id="nfl:COO91_09279"/>
<dbReference type="AlphaFoldDB" id="A0A2K8T628"/>
<dbReference type="Proteomes" id="UP000232003">
    <property type="component" value="Plasmid pNFSY03"/>
</dbReference>
<reference evidence="1 2" key="1">
    <citation type="submission" date="2017-11" db="EMBL/GenBank/DDBJ databases">
        <title>Complete genome of a free-living desiccation-tolerant cyanobacterium and its photosynthetic adaptation to extreme terrestrial habitat.</title>
        <authorList>
            <person name="Shang J."/>
        </authorList>
    </citation>
    <scope>NUCLEOTIDE SEQUENCE [LARGE SCALE GENOMIC DNA]</scope>
    <source>
        <strain evidence="1 2">CCNUN1</strain>
        <plasmid evidence="2">pnfsy03</plasmid>
    </source>
</reference>
<dbReference type="EMBL" id="CP024788">
    <property type="protein sequence ID" value="AUB43121.1"/>
    <property type="molecule type" value="Genomic_DNA"/>
</dbReference>
<organism evidence="1 2">
    <name type="scientific">Nostoc flagelliforme CCNUN1</name>
    <dbReference type="NCBI Taxonomy" id="2038116"/>
    <lineage>
        <taxon>Bacteria</taxon>
        <taxon>Bacillati</taxon>
        <taxon>Cyanobacteriota</taxon>
        <taxon>Cyanophyceae</taxon>
        <taxon>Nostocales</taxon>
        <taxon>Nostocaceae</taxon>
        <taxon>Nostoc</taxon>
    </lineage>
</organism>
<evidence type="ECO:0000313" key="2">
    <source>
        <dbReference type="Proteomes" id="UP000232003"/>
    </source>
</evidence>
<name>A0A2K8T628_9NOSO</name>
<keyword evidence="2" id="KW-1185">Reference proteome</keyword>
<keyword evidence="1" id="KW-0614">Plasmid</keyword>
<proteinExistence type="predicted"/>